<name>A0A0F2MBX6_SPOSC</name>
<dbReference type="VEuPathDB" id="FungiDB:SPSK_10921"/>
<reference evidence="2 3" key="1">
    <citation type="journal article" date="2014" name="BMC Genomics">
        <title>Comparative genomics of the major fungal agents of human and animal Sporotrichosis: Sporothrix schenckii and Sporothrix brasiliensis.</title>
        <authorList>
            <person name="Teixeira M.M."/>
            <person name="de Almeida L.G."/>
            <person name="Kubitschek-Barreira P."/>
            <person name="Alves F.L."/>
            <person name="Kioshima E.S."/>
            <person name="Abadio A.K."/>
            <person name="Fernandes L."/>
            <person name="Derengowski L.S."/>
            <person name="Ferreira K.S."/>
            <person name="Souza R.C."/>
            <person name="Ruiz J.C."/>
            <person name="de Andrade N.C."/>
            <person name="Paes H.C."/>
            <person name="Nicola A.M."/>
            <person name="Albuquerque P."/>
            <person name="Gerber A.L."/>
            <person name="Martins V.P."/>
            <person name="Peconick L.D."/>
            <person name="Neto A.V."/>
            <person name="Chaucanez C.B."/>
            <person name="Silva P.A."/>
            <person name="Cunha O.L."/>
            <person name="de Oliveira F.F."/>
            <person name="dos Santos T.C."/>
            <person name="Barros A.L."/>
            <person name="Soares M.A."/>
            <person name="de Oliveira L.M."/>
            <person name="Marini M.M."/>
            <person name="Villalobos-Duno H."/>
            <person name="Cunha M.M."/>
            <person name="de Hoog S."/>
            <person name="da Silveira J.F."/>
            <person name="Henrissat B."/>
            <person name="Nino-Vega G.A."/>
            <person name="Cisalpino P.S."/>
            <person name="Mora-Montes H.M."/>
            <person name="Almeida S.R."/>
            <person name="Stajich J.E."/>
            <person name="Lopes-Bezerra L.M."/>
            <person name="Vasconcelos A.T."/>
            <person name="Felipe M.S."/>
        </authorList>
    </citation>
    <scope>NUCLEOTIDE SEQUENCE [LARGE SCALE GENOMIC DNA]</scope>
    <source>
        <strain evidence="2 3">1099-18</strain>
    </source>
</reference>
<feature type="region of interest" description="Disordered" evidence="1">
    <location>
        <begin position="36"/>
        <end position="81"/>
    </location>
</feature>
<dbReference type="EMBL" id="AXCR01000007">
    <property type="protein sequence ID" value="KJR85661.1"/>
    <property type="molecule type" value="Genomic_DNA"/>
</dbReference>
<dbReference type="RefSeq" id="XP_016588337.1">
    <property type="nucleotide sequence ID" value="XM_016737154.1"/>
</dbReference>
<dbReference type="AlphaFoldDB" id="A0A0F2MBX6"/>
<comment type="caution">
    <text evidence="2">The sequence shown here is derived from an EMBL/GenBank/DDBJ whole genome shotgun (WGS) entry which is preliminary data.</text>
</comment>
<evidence type="ECO:0000313" key="3">
    <source>
        <dbReference type="Proteomes" id="UP000033710"/>
    </source>
</evidence>
<evidence type="ECO:0000313" key="2">
    <source>
        <dbReference type="EMBL" id="KJR85661.1"/>
    </source>
</evidence>
<dbReference type="GeneID" id="27672431"/>
<feature type="region of interest" description="Disordered" evidence="1">
    <location>
        <begin position="95"/>
        <end position="119"/>
    </location>
</feature>
<dbReference type="Proteomes" id="UP000033710">
    <property type="component" value="Unassembled WGS sequence"/>
</dbReference>
<evidence type="ECO:0000256" key="1">
    <source>
        <dbReference type="SAM" id="MobiDB-lite"/>
    </source>
</evidence>
<proteinExistence type="predicted"/>
<accession>A0A0F2MBX6</accession>
<protein>
    <submittedName>
        <fullName evidence="2">Uncharacterized protein</fullName>
    </submittedName>
</protein>
<reference evidence="2 3" key="2">
    <citation type="journal article" date="2015" name="Eukaryot. Cell">
        <title>Asexual propagation of a virulent clone complex in a human and feline outbreak of sporotrichosis.</title>
        <authorList>
            <person name="Teixeira Mde M."/>
            <person name="Rodrigues A.M."/>
            <person name="Tsui C.K."/>
            <person name="de Almeida L.G."/>
            <person name="Van Diepeningen A.D."/>
            <person name="van den Ende B.G."/>
            <person name="Fernandes G.F."/>
            <person name="Kano R."/>
            <person name="Hamelin R.C."/>
            <person name="Lopes-Bezerra L.M."/>
            <person name="Vasconcelos A.T."/>
            <person name="de Hoog S."/>
            <person name="de Camargo Z.P."/>
            <person name="Felipe M.S."/>
        </authorList>
    </citation>
    <scope>NUCLEOTIDE SEQUENCE [LARGE SCALE GENOMIC DNA]</scope>
    <source>
        <strain evidence="2 3">1099-18</strain>
    </source>
</reference>
<sequence>MLIEDRAEQNRIVSAAHKTDTVKPTVAHDNEAFLHGANKVPSEAGQNKVYAGGEGADHDDGEMEGSQRKDGESTSANPGRSFLCVKAKMATEHVDRTKQLPKSPGKKLCQGTFWPSLDY</sequence>
<gene>
    <name evidence="2" type="ORF">SPSK_10921</name>
</gene>
<organism evidence="2 3">
    <name type="scientific">Sporothrix schenckii 1099-18</name>
    <dbReference type="NCBI Taxonomy" id="1397361"/>
    <lineage>
        <taxon>Eukaryota</taxon>
        <taxon>Fungi</taxon>
        <taxon>Dikarya</taxon>
        <taxon>Ascomycota</taxon>
        <taxon>Pezizomycotina</taxon>
        <taxon>Sordariomycetes</taxon>
        <taxon>Sordariomycetidae</taxon>
        <taxon>Ophiostomatales</taxon>
        <taxon>Ophiostomataceae</taxon>
        <taxon>Sporothrix</taxon>
    </lineage>
</organism>
<dbReference type="KEGG" id="ssck:SPSK_10921"/>